<evidence type="ECO:0000256" key="3">
    <source>
        <dbReference type="ARBA" id="ARBA00022989"/>
    </source>
</evidence>
<feature type="transmembrane region" description="Helical" evidence="5">
    <location>
        <begin position="221"/>
        <end position="246"/>
    </location>
</feature>
<feature type="transmembrane region" description="Helical" evidence="5">
    <location>
        <begin position="180"/>
        <end position="201"/>
    </location>
</feature>
<sequence length="648" mass="68985">MKSVSVHPSALQRFLLGKPLAADRSRETRRSKRWALPVFAPTMVSAVAYAPDEILLTLALAGIGAIAISPWVGLAVVLVMAVVVAAYRQNIDAYPTGGGDYEVATKNLGRRAGLTVASAMLIDFALTVAVSVAAAAHYLAAPIPALADYRLPIAILTVIALALVNLRHSRESGRVLAIPVYLYLASIGLLTVVGAVRYALGTLPPAASAGLELTGSSTLDAGLMGFAGAMLVLRVFSSGCAALTSVANVSTRVHTFSEPQRRNARVTLVVIAAITAVLLLAVILLARLTGVRMLPESSANQDPVIAQLAAAIFDFASPLVIIVVAATAIVLVVAANSAINALPVLGAIVARDSYLPRQLYTRGDRMVFSRGIVVLAVVSIALIVVFGAEVTRLIQLYIVGAFLSFSLSQFAMVRHFTRALSISTSASERRLLKRRRVIAAIAFVLTALVLAVTLITKFFSGAWLTLVLIGAAYLIMTRIGSHYAHVAEQLAVPDVATARALPSRVHAIVLVSALNRPALQAISYARATRPATLQAVHVAANKDASAKLRKAWEDAELPIDLTMVDSPNRDISRPVIDYVRSIRRQSPRDLIVVFLPEFVVKNFSGHLLHNNTALRLKSRLLSTPGIVVSSVPYLLDETGQEGTHEPPR</sequence>
<keyword evidence="4 5" id="KW-0472">Membrane</keyword>
<feature type="transmembrane region" description="Helical" evidence="5">
    <location>
        <begin position="437"/>
        <end position="455"/>
    </location>
</feature>
<organism evidence="6 7">
    <name type="scientific">Bowdeniella nasicola</name>
    <dbReference type="NCBI Taxonomy" id="208480"/>
    <lineage>
        <taxon>Bacteria</taxon>
        <taxon>Bacillati</taxon>
        <taxon>Actinomycetota</taxon>
        <taxon>Actinomycetes</taxon>
        <taxon>Actinomycetales</taxon>
        <taxon>Actinomycetaceae</taxon>
        <taxon>Bowdeniella</taxon>
    </lineage>
</organism>
<name>A0A1Q5Q5C1_9ACTO</name>
<feature type="transmembrane region" description="Helical" evidence="5">
    <location>
        <begin position="461"/>
        <end position="480"/>
    </location>
</feature>
<gene>
    <name evidence="6" type="ORF">BSZ39_01530</name>
</gene>
<dbReference type="OrthoDB" id="9759676at2"/>
<evidence type="ECO:0000313" key="6">
    <source>
        <dbReference type="EMBL" id="OKL54889.1"/>
    </source>
</evidence>
<keyword evidence="2 5" id="KW-0812">Transmembrane</keyword>
<dbReference type="PANTHER" id="PTHR47704">
    <property type="entry name" value="POTASSIUM TRANSPORTER KIMA"/>
    <property type="match status" value="1"/>
</dbReference>
<dbReference type="InterPro" id="IPR002293">
    <property type="entry name" value="AA/rel_permease1"/>
</dbReference>
<feature type="transmembrane region" description="Helical" evidence="5">
    <location>
        <begin position="34"/>
        <end position="51"/>
    </location>
</feature>
<dbReference type="EMBL" id="MQVR01000005">
    <property type="protein sequence ID" value="OKL54889.1"/>
    <property type="molecule type" value="Genomic_DNA"/>
</dbReference>
<feature type="transmembrane region" description="Helical" evidence="5">
    <location>
        <begin position="151"/>
        <end position="168"/>
    </location>
</feature>
<comment type="caution">
    <text evidence="6">The sequence shown here is derived from an EMBL/GenBank/DDBJ whole genome shotgun (WGS) entry which is preliminary data.</text>
</comment>
<protein>
    <submittedName>
        <fullName evidence="6">DNA-binding protein</fullName>
    </submittedName>
</protein>
<dbReference type="GO" id="GO:0022857">
    <property type="term" value="F:transmembrane transporter activity"/>
    <property type="evidence" value="ECO:0007669"/>
    <property type="project" value="InterPro"/>
</dbReference>
<evidence type="ECO:0000256" key="4">
    <source>
        <dbReference type="ARBA" id="ARBA00023136"/>
    </source>
</evidence>
<keyword evidence="6" id="KW-0238">DNA-binding</keyword>
<feature type="transmembrane region" description="Helical" evidence="5">
    <location>
        <begin position="394"/>
        <end position="416"/>
    </location>
</feature>
<evidence type="ECO:0000256" key="1">
    <source>
        <dbReference type="ARBA" id="ARBA00004141"/>
    </source>
</evidence>
<evidence type="ECO:0000313" key="7">
    <source>
        <dbReference type="Proteomes" id="UP000185628"/>
    </source>
</evidence>
<feature type="transmembrane region" description="Helical" evidence="5">
    <location>
        <begin position="57"/>
        <end position="87"/>
    </location>
</feature>
<dbReference type="AlphaFoldDB" id="A0A1Q5Q5C1"/>
<feature type="transmembrane region" description="Helical" evidence="5">
    <location>
        <begin position="266"/>
        <end position="288"/>
    </location>
</feature>
<dbReference type="GO" id="GO:0003677">
    <property type="term" value="F:DNA binding"/>
    <property type="evidence" value="ECO:0007669"/>
    <property type="project" value="UniProtKB-KW"/>
</dbReference>
<feature type="transmembrane region" description="Helical" evidence="5">
    <location>
        <begin position="116"/>
        <end position="139"/>
    </location>
</feature>
<comment type="subcellular location">
    <subcellularLocation>
        <location evidence="1">Membrane</location>
        <topology evidence="1">Multi-pass membrane protein</topology>
    </subcellularLocation>
</comment>
<reference evidence="7" key="1">
    <citation type="submission" date="2016-12" db="EMBL/GenBank/DDBJ databases">
        <authorList>
            <person name="Meng X."/>
        </authorList>
    </citation>
    <scope>NUCLEOTIDE SEQUENCE [LARGE SCALE GENOMIC DNA]</scope>
    <source>
        <strain evidence="7">DSM 19116</strain>
    </source>
</reference>
<dbReference type="Proteomes" id="UP000185628">
    <property type="component" value="Unassembled WGS sequence"/>
</dbReference>
<dbReference type="GO" id="GO:0016020">
    <property type="term" value="C:membrane"/>
    <property type="evidence" value="ECO:0007669"/>
    <property type="project" value="UniProtKB-SubCell"/>
</dbReference>
<proteinExistence type="predicted"/>
<accession>A0A1Q5Q5C1</accession>
<keyword evidence="7" id="KW-1185">Reference proteome</keyword>
<feature type="transmembrane region" description="Helical" evidence="5">
    <location>
        <begin position="308"/>
        <end position="335"/>
    </location>
</feature>
<evidence type="ECO:0000256" key="2">
    <source>
        <dbReference type="ARBA" id="ARBA00022692"/>
    </source>
</evidence>
<dbReference type="InterPro" id="IPR053153">
    <property type="entry name" value="APC_K+_Transporter"/>
</dbReference>
<dbReference type="PANTHER" id="PTHR47704:SF1">
    <property type="entry name" value="POTASSIUM TRANSPORTER KIMA"/>
    <property type="match status" value="1"/>
</dbReference>
<dbReference type="Pfam" id="PF13520">
    <property type="entry name" value="AA_permease_2"/>
    <property type="match status" value="1"/>
</dbReference>
<evidence type="ECO:0000256" key="5">
    <source>
        <dbReference type="SAM" id="Phobius"/>
    </source>
</evidence>
<keyword evidence="3 5" id="KW-1133">Transmembrane helix</keyword>
<feature type="transmembrane region" description="Helical" evidence="5">
    <location>
        <begin position="367"/>
        <end position="388"/>
    </location>
</feature>
<dbReference type="Gene3D" id="1.20.1740.10">
    <property type="entry name" value="Amino acid/polyamine transporter I"/>
    <property type="match status" value="1"/>
</dbReference>